<dbReference type="Pfam" id="PF00999">
    <property type="entry name" value="Na_H_Exchanger"/>
    <property type="match status" value="1"/>
</dbReference>
<dbReference type="GO" id="GO:0016020">
    <property type="term" value="C:membrane"/>
    <property type="evidence" value="ECO:0007669"/>
    <property type="project" value="UniProtKB-SubCell"/>
</dbReference>
<feature type="transmembrane region" description="Helical" evidence="10">
    <location>
        <begin position="264"/>
        <end position="284"/>
    </location>
</feature>
<comment type="caution">
    <text evidence="12">The sequence shown here is derived from an EMBL/GenBank/DDBJ whole genome shotgun (WGS) entry which is preliminary data.</text>
</comment>
<feature type="transmembrane region" description="Helical" evidence="10">
    <location>
        <begin position="52"/>
        <end position="73"/>
    </location>
</feature>
<feature type="transmembrane region" description="Helical" evidence="10">
    <location>
        <begin position="233"/>
        <end position="252"/>
    </location>
</feature>
<dbReference type="GO" id="GO:0006814">
    <property type="term" value="P:sodium ion transport"/>
    <property type="evidence" value="ECO:0007669"/>
    <property type="project" value="UniProtKB-KW"/>
</dbReference>
<evidence type="ECO:0000256" key="2">
    <source>
        <dbReference type="ARBA" id="ARBA00022448"/>
    </source>
</evidence>
<protein>
    <recommendedName>
        <fullName evidence="11">Cation/H+ exchanger transmembrane domain-containing protein</fullName>
    </recommendedName>
</protein>
<keyword evidence="2" id="KW-0813">Transport</keyword>
<evidence type="ECO:0000256" key="7">
    <source>
        <dbReference type="ARBA" id="ARBA00023065"/>
    </source>
</evidence>
<evidence type="ECO:0000256" key="8">
    <source>
        <dbReference type="ARBA" id="ARBA00023136"/>
    </source>
</evidence>
<feature type="transmembrane region" description="Helical" evidence="10">
    <location>
        <begin position="111"/>
        <end position="132"/>
    </location>
</feature>
<feature type="transmembrane region" description="Helical" evidence="10">
    <location>
        <begin position="29"/>
        <end position="46"/>
    </location>
</feature>
<dbReference type="AlphaFoldDB" id="A0A1F5TN24"/>
<dbReference type="Proteomes" id="UP000177579">
    <property type="component" value="Unassembled WGS sequence"/>
</dbReference>
<feature type="transmembrane region" description="Helical" evidence="10">
    <location>
        <begin position="357"/>
        <end position="378"/>
    </location>
</feature>
<feature type="transmembrane region" description="Helical" evidence="10">
    <location>
        <begin position="175"/>
        <end position="196"/>
    </location>
</feature>
<dbReference type="Gene3D" id="1.20.1530.20">
    <property type="match status" value="1"/>
</dbReference>
<proteinExistence type="predicted"/>
<feature type="transmembrane region" description="Helical" evidence="10">
    <location>
        <begin position="325"/>
        <end position="345"/>
    </location>
</feature>
<keyword evidence="3" id="KW-0050">Antiport</keyword>
<dbReference type="InterPro" id="IPR006153">
    <property type="entry name" value="Cation/H_exchanger_TM"/>
</dbReference>
<evidence type="ECO:0000256" key="3">
    <source>
        <dbReference type="ARBA" id="ARBA00022449"/>
    </source>
</evidence>
<keyword evidence="6" id="KW-0915">Sodium</keyword>
<sequence length="392" mass="43532">MINIYLFLSLIFLFTFIIGRLLQKMRIPWIFAALLLGVILSVYNPFGHITDSSVFVFLSNFGMYFLLFIIGFETNLKEIKKKKGFIIKSMVFIISLEAILGSLIIHYVFNYGWFISFVVALSFSTVGEAILVPILDEFKIINTCLGQTIISIGTLDDIIEILILILVILFVGSNFYGHFNISLIVVSLFCLFILTFGLTKLKKKGIQFSLIQTESLFLFVIAVLFLFLGIGEYASGTALGAILAGVGVRTFMPKERLSLIEGEIKAVCYGLFAPIFFLWAGMGLDIKYLIAHPLVVLLIVLVSSGAKYLASFIVGRKELGVKGSILLGTGLSVRFSTSIVIMKILHDSGIVKDDLYSVIIASSIIFTLVIPILFSQLLKYYNVGANKDYGWS</sequence>
<dbReference type="PANTHER" id="PTHR43562:SF3">
    <property type="entry name" value="SODIUM ION_PROTON EXCHANGER (EUROFUNG)"/>
    <property type="match status" value="1"/>
</dbReference>
<name>A0A1F5TN24_9BACT</name>
<evidence type="ECO:0000256" key="1">
    <source>
        <dbReference type="ARBA" id="ARBA00004141"/>
    </source>
</evidence>
<organism evidence="12 13">
    <name type="scientific">Candidatus Falkowbacteria bacterium RIFOXYD2_FULL_34_120</name>
    <dbReference type="NCBI Taxonomy" id="1798007"/>
    <lineage>
        <taxon>Bacteria</taxon>
        <taxon>Candidatus Falkowiibacteriota</taxon>
    </lineage>
</organism>
<feature type="transmembrane region" description="Helical" evidence="10">
    <location>
        <begin position="6"/>
        <end position="22"/>
    </location>
</feature>
<reference evidence="12 13" key="1">
    <citation type="journal article" date="2016" name="Nat. Commun.">
        <title>Thousands of microbial genomes shed light on interconnected biogeochemical processes in an aquifer system.</title>
        <authorList>
            <person name="Anantharaman K."/>
            <person name="Brown C.T."/>
            <person name="Hug L.A."/>
            <person name="Sharon I."/>
            <person name="Castelle C.J."/>
            <person name="Probst A.J."/>
            <person name="Thomas B.C."/>
            <person name="Singh A."/>
            <person name="Wilkins M.J."/>
            <person name="Karaoz U."/>
            <person name="Brodie E.L."/>
            <person name="Williams K.H."/>
            <person name="Hubbard S.S."/>
            <person name="Banfield J.F."/>
        </authorList>
    </citation>
    <scope>NUCLEOTIDE SEQUENCE [LARGE SCALE GENOMIC DNA]</scope>
</reference>
<evidence type="ECO:0000313" key="12">
    <source>
        <dbReference type="EMBL" id="OGF40298.1"/>
    </source>
</evidence>
<dbReference type="PANTHER" id="PTHR43562">
    <property type="entry name" value="NAPA-TYPE SODIUM/HYDROGEN ANTIPORTER"/>
    <property type="match status" value="1"/>
</dbReference>
<dbReference type="GO" id="GO:0015297">
    <property type="term" value="F:antiporter activity"/>
    <property type="evidence" value="ECO:0007669"/>
    <property type="project" value="UniProtKB-KW"/>
</dbReference>
<keyword evidence="4 10" id="KW-0812">Transmembrane</keyword>
<gene>
    <name evidence="12" type="ORF">A2531_00395</name>
</gene>
<evidence type="ECO:0000256" key="4">
    <source>
        <dbReference type="ARBA" id="ARBA00022692"/>
    </source>
</evidence>
<keyword evidence="7" id="KW-0406">Ion transport</keyword>
<evidence type="ECO:0000313" key="13">
    <source>
        <dbReference type="Proteomes" id="UP000177579"/>
    </source>
</evidence>
<dbReference type="GO" id="GO:1902600">
    <property type="term" value="P:proton transmembrane transport"/>
    <property type="evidence" value="ECO:0007669"/>
    <property type="project" value="InterPro"/>
</dbReference>
<keyword evidence="5 10" id="KW-1133">Transmembrane helix</keyword>
<dbReference type="EMBL" id="MFGO01000031">
    <property type="protein sequence ID" value="OGF40298.1"/>
    <property type="molecule type" value="Genomic_DNA"/>
</dbReference>
<accession>A0A1F5TN24</accession>
<evidence type="ECO:0000256" key="5">
    <source>
        <dbReference type="ARBA" id="ARBA00022989"/>
    </source>
</evidence>
<feature type="transmembrane region" description="Helical" evidence="10">
    <location>
        <begin position="85"/>
        <end position="105"/>
    </location>
</feature>
<evidence type="ECO:0000256" key="10">
    <source>
        <dbReference type="SAM" id="Phobius"/>
    </source>
</evidence>
<keyword evidence="9" id="KW-0739">Sodium transport</keyword>
<feature type="transmembrane region" description="Helical" evidence="10">
    <location>
        <begin position="290"/>
        <end position="313"/>
    </location>
</feature>
<evidence type="ECO:0000256" key="9">
    <source>
        <dbReference type="ARBA" id="ARBA00023201"/>
    </source>
</evidence>
<dbReference type="InterPro" id="IPR038770">
    <property type="entry name" value="Na+/solute_symporter_sf"/>
</dbReference>
<comment type="subcellular location">
    <subcellularLocation>
        <location evidence="1">Membrane</location>
        <topology evidence="1">Multi-pass membrane protein</topology>
    </subcellularLocation>
</comment>
<feature type="domain" description="Cation/H+ exchanger transmembrane" evidence="11">
    <location>
        <begin position="14"/>
        <end position="379"/>
    </location>
</feature>
<evidence type="ECO:0000256" key="6">
    <source>
        <dbReference type="ARBA" id="ARBA00023053"/>
    </source>
</evidence>
<feature type="transmembrane region" description="Helical" evidence="10">
    <location>
        <begin position="144"/>
        <end position="169"/>
    </location>
</feature>
<keyword evidence="8 10" id="KW-0472">Membrane</keyword>
<evidence type="ECO:0000259" key="11">
    <source>
        <dbReference type="Pfam" id="PF00999"/>
    </source>
</evidence>
<feature type="transmembrane region" description="Helical" evidence="10">
    <location>
        <begin position="208"/>
        <end position="227"/>
    </location>
</feature>